<dbReference type="Pfam" id="PF00528">
    <property type="entry name" value="BPD_transp_1"/>
    <property type="match status" value="1"/>
</dbReference>
<sequence>MSVQIDTSVPRPNALGRPDPWCTAALLLGVLALAFPLALAREETAAVGWLDRPGALVALLALLAGAGLGLARQTGVVRGLGPAAYGFVLLAASAWAMVSALGLVHDVGAQATRGFWLFVLVTWLIAWRAVDGIAAFSVRDQRIQRAVDTVVPAVFGLTLLFLWEVLALGFGVPQVLLPAPSLIGDRIANSTGTLAADFKQTFLRAVLSGYVMGCTAGLVVAVLVDRVPFLKRGLLPLGNLVSALPIVGIAPIMVMWFGFDWQSKAAVVVVMTFFPMLVNTVAGLNAADAQQRELMRSYAASYRQTLLMLRLPSAMPFIFNALKINSTLALIGAIVAEFFGTPTVGMGFRISTEVGRMNVDMVWAEIAMAALAGSVFYGAVALVERTVTFWHPSYRQRR</sequence>
<reference evidence="9" key="2">
    <citation type="journal article" date="2020" name="Microorganisms">
        <title>Osmotic Adaptation and Compatible Solute Biosynthesis of Phototrophic Bacteria as Revealed from Genome Analyses.</title>
        <authorList>
            <person name="Imhoff J.F."/>
            <person name="Rahn T."/>
            <person name="Kunzel S."/>
            <person name="Keller A."/>
            <person name="Neulinger S.C."/>
        </authorList>
    </citation>
    <scope>NUCLEOTIDE SEQUENCE</scope>
    <source>
        <strain evidence="9">DSM 9154</strain>
    </source>
</reference>
<keyword evidence="10" id="KW-1185">Reference proteome</keyword>
<protein>
    <submittedName>
        <fullName evidence="9">ABC transporter permease</fullName>
    </submittedName>
</protein>
<evidence type="ECO:0000256" key="6">
    <source>
        <dbReference type="ARBA" id="ARBA00023136"/>
    </source>
</evidence>
<comment type="similarity">
    <text evidence="7">Belongs to the binding-protein-dependent transport system permease family.</text>
</comment>
<feature type="transmembrane region" description="Helical" evidence="7">
    <location>
        <begin position="328"/>
        <end position="350"/>
    </location>
</feature>
<evidence type="ECO:0000256" key="7">
    <source>
        <dbReference type="RuleBase" id="RU363032"/>
    </source>
</evidence>
<dbReference type="GO" id="GO:0055085">
    <property type="term" value="P:transmembrane transport"/>
    <property type="evidence" value="ECO:0007669"/>
    <property type="project" value="InterPro"/>
</dbReference>
<dbReference type="PROSITE" id="PS50928">
    <property type="entry name" value="ABC_TM1"/>
    <property type="match status" value="1"/>
</dbReference>
<feature type="transmembrane region" description="Helical" evidence="7">
    <location>
        <begin position="236"/>
        <end position="259"/>
    </location>
</feature>
<dbReference type="InterPro" id="IPR035906">
    <property type="entry name" value="MetI-like_sf"/>
</dbReference>
<dbReference type="SUPFAM" id="SSF161098">
    <property type="entry name" value="MetI-like"/>
    <property type="match status" value="1"/>
</dbReference>
<feature type="transmembrane region" description="Helical" evidence="7">
    <location>
        <begin position="150"/>
        <end position="172"/>
    </location>
</feature>
<dbReference type="PANTHER" id="PTHR30151">
    <property type="entry name" value="ALKANE SULFONATE ABC TRANSPORTER-RELATED, MEMBRANE SUBUNIT"/>
    <property type="match status" value="1"/>
</dbReference>
<keyword evidence="5 7" id="KW-1133">Transmembrane helix</keyword>
<feature type="transmembrane region" description="Helical" evidence="7">
    <location>
        <begin position="21"/>
        <end position="40"/>
    </location>
</feature>
<feature type="transmembrane region" description="Helical" evidence="7">
    <location>
        <begin position="52"/>
        <end position="71"/>
    </location>
</feature>
<feature type="transmembrane region" description="Helical" evidence="7">
    <location>
        <begin position="362"/>
        <end position="383"/>
    </location>
</feature>
<gene>
    <name evidence="9" type="ORF">CKO21_09020</name>
</gene>
<feature type="transmembrane region" description="Helical" evidence="7">
    <location>
        <begin position="202"/>
        <end position="224"/>
    </location>
</feature>
<comment type="subcellular location">
    <subcellularLocation>
        <location evidence="1 7">Cell membrane</location>
        <topology evidence="1 7">Multi-pass membrane protein</topology>
    </subcellularLocation>
</comment>
<keyword evidence="6 7" id="KW-0472">Membrane</keyword>
<dbReference type="AlphaFoldDB" id="A0A934QIG4"/>
<comment type="caution">
    <text evidence="9">The sequence shown here is derived from an EMBL/GenBank/DDBJ whole genome shotgun (WGS) entry which is preliminary data.</text>
</comment>
<dbReference type="Proteomes" id="UP000778970">
    <property type="component" value="Unassembled WGS sequence"/>
</dbReference>
<reference evidence="9" key="1">
    <citation type="submission" date="2017-08" db="EMBL/GenBank/DDBJ databases">
        <authorList>
            <person name="Imhoff J.F."/>
            <person name="Rahn T."/>
            <person name="Kuenzel S."/>
            <person name="Neulinger S.C."/>
        </authorList>
    </citation>
    <scope>NUCLEOTIDE SEQUENCE</scope>
    <source>
        <strain evidence="9">DSM 9154</strain>
    </source>
</reference>
<evidence type="ECO:0000256" key="4">
    <source>
        <dbReference type="ARBA" id="ARBA00022692"/>
    </source>
</evidence>
<feature type="transmembrane region" description="Helical" evidence="7">
    <location>
        <begin position="265"/>
        <end position="284"/>
    </location>
</feature>
<dbReference type="EMBL" id="NRRE01000023">
    <property type="protein sequence ID" value="MBK1697389.1"/>
    <property type="molecule type" value="Genomic_DNA"/>
</dbReference>
<dbReference type="PANTHER" id="PTHR30151:SF41">
    <property type="entry name" value="ABC TRANSPORTER PERMEASE PROTEIN"/>
    <property type="match status" value="1"/>
</dbReference>
<feature type="domain" description="ABC transmembrane type-1" evidence="8">
    <location>
        <begin position="199"/>
        <end position="384"/>
    </location>
</feature>
<dbReference type="Gene3D" id="1.10.3720.10">
    <property type="entry name" value="MetI-like"/>
    <property type="match status" value="1"/>
</dbReference>
<evidence type="ECO:0000259" key="8">
    <source>
        <dbReference type="PROSITE" id="PS50928"/>
    </source>
</evidence>
<name>A0A934QIG4_9PROT</name>
<dbReference type="GO" id="GO:0005886">
    <property type="term" value="C:plasma membrane"/>
    <property type="evidence" value="ECO:0007669"/>
    <property type="project" value="UniProtKB-SubCell"/>
</dbReference>
<feature type="transmembrane region" description="Helical" evidence="7">
    <location>
        <begin position="83"/>
        <end position="103"/>
    </location>
</feature>
<organism evidence="9 10">
    <name type="scientific">Rhodovibrio salinarum</name>
    <dbReference type="NCBI Taxonomy" id="1087"/>
    <lineage>
        <taxon>Bacteria</taxon>
        <taxon>Pseudomonadati</taxon>
        <taxon>Pseudomonadota</taxon>
        <taxon>Alphaproteobacteria</taxon>
        <taxon>Rhodospirillales</taxon>
        <taxon>Rhodovibrionaceae</taxon>
        <taxon>Rhodovibrio</taxon>
    </lineage>
</organism>
<evidence type="ECO:0000256" key="1">
    <source>
        <dbReference type="ARBA" id="ARBA00004651"/>
    </source>
</evidence>
<proteinExistence type="inferred from homology"/>
<evidence type="ECO:0000313" key="10">
    <source>
        <dbReference type="Proteomes" id="UP000778970"/>
    </source>
</evidence>
<keyword evidence="4 7" id="KW-0812">Transmembrane</keyword>
<accession>A0A934QIG4</accession>
<keyword evidence="2 7" id="KW-0813">Transport</keyword>
<dbReference type="RefSeq" id="WP_051431844.1">
    <property type="nucleotide sequence ID" value="NZ_NRRE01000023.1"/>
</dbReference>
<keyword evidence="3" id="KW-1003">Cell membrane</keyword>
<evidence type="ECO:0000256" key="2">
    <source>
        <dbReference type="ARBA" id="ARBA00022448"/>
    </source>
</evidence>
<evidence type="ECO:0000256" key="5">
    <source>
        <dbReference type="ARBA" id="ARBA00022989"/>
    </source>
</evidence>
<feature type="transmembrane region" description="Helical" evidence="7">
    <location>
        <begin position="115"/>
        <end position="138"/>
    </location>
</feature>
<evidence type="ECO:0000256" key="3">
    <source>
        <dbReference type="ARBA" id="ARBA00022475"/>
    </source>
</evidence>
<dbReference type="CDD" id="cd06261">
    <property type="entry name" value="TM_PBP2"/>
    <property type="match status" value="1"/>
</dbReference>
<evidence type="ECO:0000313" key="9">
    <source>
        <dbReference type="EMBL" id="MBK1697389.1"/>
    </source>
</evidence>
<dbReference type="InterPro" id="IPR000515">
    <property type="entry name" value="MetI-like"/>
</dbReference>